<keyword evidence="2" id="KW-1133">Transmembrane helix</keyword>
<comment type="caution">
    <text evidence="3">The sequence shown here is derived from an EMBL/GenBank/DDBJ whole genome shotgun (WGS) entry which is preliminary data.</text>
</comment>
<protein>
    <submittedName>
        <fullName evidence="3">Uncharacterized protein</fullName>
    </submittedName>
</protein>
<keyword evidence="2" id="KW-0472">Membrane</keyword>
<feature type="transmembrane region" description="Helical" evidence="2">
    <location>
        <begin position="318"/>
        <end position="339"/>
    </location>
</feature>
<sequence>MLAADSFVNSTMMVRVSLVAGALLARTASAGLAIADTILVRAEDVLSTPYVSLVAAAEHQAAAAAAAASSQALVRRQQQQNQPGGDNNNATRPPDGIQLQPDGSLNLTAWNQETNNACVDALRSIQRASNPSGNCICYNLPSLDAKSGVFEAEMRLYKVSEPRGSWTGIKPSDINVSVSYTGASASPVKPETLSAKGMKGAMSSVIRRLGLQAREDHNPELLQVYMLVGQIDKKEMSDQMSMSALQSLIMPTLTLAATNTSGVRVATNVSLNEATFLNGVFSREVVQSDFSAAQAAVDDALAALHNGTAAFVLPGVQLMIFPVGLIITSIWLALGLAAYGMGTFERIQHAENYRTRKGLDASRLRGGKTF</sequence>
<evidence type="ECO:0000256" key="1">
    <source>
        <dbReference type="SAM" id="MobiDB-lite"/>
    </source>
</evidence>
<keyword evidence="4" id="KW-1185">Reference proteome</keyword>
<feature type="region of interest" description="Disordered" evidence="1">
    <location>
        <begin position="72"/>
        <end position="103"/>
    </location>
</feature>
<accession>A0A545UXG6</accession>
<feature type="compositionally biased region" description="Polar residues" evidence="1">
    <location>
        <begin position="81"/>
        <end position="91"/>
    </location>
</feature>
<dbReference type="Proteomes" id="UP000315783">
    <property type="component" value="Unassembled WGS sequence"/>
</dbReference>
<name>A0A545UXG6_9HYPO</name>
<organism evidence="3 4">
    <name type="scientific">Cordyceps javanica</name>
    <dbReference type="NCBI Taxonomy" id="43265"/>
    <lineage>
        <taxon>Eukaryota</taxon>
        <taxon>Fungi</taxon>
        <taxon>Dikarya</taxon>
        <taxon>Ascomycota</taxon>
        <taxon>Pezizomycotina</taxon>
        <taxon>Sordariomycetes</taxon>
        <taxon>Hypocreomycetidae</taxon>
        <taxon>Hypocreales</taxon>
        <taxon>Cordycipitaceae</taxon>
        <taxon>Cordyceps</taxon>
    </lineage>
</organism>
<dbReference type="OrthoDB" id="2596908at2759"/>
<gene>
    <name evidence="3" type="ORF">IF1G_07015</name>
</gene>
<keyword evidence="2" id="KW-0812">Transmembrane</keyword>
<dbReference type="AlphaFoldDB" id="A0A545UXG6"/>
<reference evidence="3 4" key="1">
    <citation type="journal article" date="2019" name="Appl. Microbiol. Biotechnol.">
        <title>Genome sequence of Isaria javanica and comparative genome analysis insights into family S53 peptidase evolution in fungal entomopathogens.</title>
        <authorList>
            <person name="Lin R."/>
            <person name="Zhang X."/>
            <person name="Xin B."/>
            <person name="Zou M."/>
            <person name="Gao Y."/>
            <person name="Qin F."/>
            <person name="Hu Q."/>
            <person name="Xie B."/>
            <person name="Cheng X."/>
        </authorList>
    </citation>
    <scope>NUCLEOTIDE SEQUENCE [LARGE SCALE GENOMIC DNA]</scope>
    <source>
        <strain evidence="3 4">IJ1G</strain>
    </source>
</reference>
<evidence type="ECO:0000313" key="3">
    <source>
        <dbReference type="EMBL" id="TQV94136.1"/>
    </source>
</evidence>
<dbReference type="EMBL" id="SPUK01000010">
    <property type="protein sequence ID" value="TQV94136.1"/>
    <property type="molecule type" value="Genomic_DNA"/>
</dbReference>
<evidence type="ECO:0000313" key="4">
    <source>
        <dbReference type="Proteomes" id="UP000315783"/>
    </source>
</evidence>
<evidence type="ECO:0000256" key="2">
    <source>
        <dbReference type="SAM" id="Phobius"/>
    </source>
</evidence>
<dbReference type="STRING" id="43265.A0A545UXG6"/>
<proteinExistence type="predicted"/>